<dbReference type="PROSITE" id="PS51730">
    <property type="entry name" value="GNAT_ATAT"/>
    <property type="match status" value="1"/>
</dbReference>
<reference evidence="7 8" key="1">
    <citation type="submission" date="2022-11" db="UniProtKB">
        <authorList>
            <consortium name="WormBaseParasite"/>
        </authorList>
    </citation>
    <scope>IDENTIFICATION</scope>
</reference>
<dbReference type="Pfam" id="PF05301">
    <property type="entry name" value="Acetyltransf_16"/>
    <property type="match status" value="1"/>
</dbReference>
<dbReference type="InterPro" id="IPR038746">
    <property type="entry name" value="Atat"/>
</dbReference>
<comment type="similarity">
    <text evidence="3">Belongs to the acetyltransferase ATAT1 family.</text>
</comment>
<feature type="binding site" evidence="3">
    <location>
        <begin position="118"/>
        <end position="131"/>
    </location>
    <ligand>
        <name>acetyl-CoA</name>
        <dbReference type="ChEBI" id="CHEBI:57288"/>
    </ligand>
</feature>
<sequence>MEVPFDLAEYFEDAPIQRLDLHTLKRLNPRKCWPVQKAIDGMGALSAEAQGLKRALTSYDKLIDSDDGQVLYLMWKKDPNRENSSIVIGLLKIGYKCLYLVDTTMKTFKTTPLCVLDFYVHDTLQRMGNGHSLFECMLQHEGSPVERIAIDKPSDSLLQFMNKYYALTDPLWQSTNYVVYSPFFHYLQPCDALNSARKQPFSSKTDALHTEKEKTQRARIQDSVAEIMYGGSSSPIRVIAAPDTPQGRKNARDFGHQSIW</sequence>
<evidence type="ECO:0000256" key="1">
    <source>
        <dbReference type="ARBA" id="ARBA00022679"/>
    </source>
</evidence>
<dbReference type="AlphaFoldDB" id="A0A915BYW2"/>
<feature type="domain" description="N-acetyltransferase" evidence="5">
    <location>
        <begin position="1"/>
        <end position="184"/>
    </location>
</feature>
<dbReference type="GO" id="GO:0019799">
    <property type="term" value="F:tubulin N-acetyltransferase activity"/>
    <property type="evidence" value="ECO:0007669"/>
    <property type="project" value="UniProtKB-UniRule"/>
</dbReference>
<comment type="function">
    <text evidence="3">Specifically acetylates 'Lys-40' in alpha-tubulin on the lumenal side of microtubules. Promotes microtubule destabilization and accelerates microtubule dynamics; this activity may be independent of acetylation activity. Acetylates alpha-tubulin with a slow enzymatic rate, due to a catalytic site that is not optimized for acetyl transfer. Enters the microtubule through each end and diffuses quickly throughout the lumen of microtubules. Acetylates only long/old microtubules because of its slow acetylation rate since it does not have time to act on dynamically unstable microtubules before the enzyme is released.</text>
</comment>
<feature type="site" description="Crucial for catalytic activity" evidence="3">
    <location>
        <position position="50"/>
    </location>
</feature>
<keyword evidence="6" id="KW-1185">Reference proteome</keyword>
<evidence type="ECO:0000256" key="3">
    <source>
        <dbReference type="HAMAP-Rule" id="MF_03130"/>
    </source>
</evidence>
<evidence type="ECO:0000313" key="6">
    <source>
        <dbReference type="Proteomes" id="UP000887569"/>
    </source>
</evidence>
<dbReference type="GO" id="GO:0048666">
    <property type="term" value="P:neuron development"/>
    <property type="evidence" value="ECO:0007669"/>
    <property type="project" value="UniProtKB-UniRule"/>
</dbReference>
<dbReference type="Gene3D" id="3.40.630.30">
    <property type="match status" value="1"/>
</dbReference>
<evidence type="ECO:0000256" key="2">
    <source>
        <dbReference type="ARBA" id="ARBA00023315"/>
    </source>
</evidence>
<dbReference type="Proteomes" id="UP000887569">
    <property type="component" value="Unplaced"/>
</dbReference>
<dbReference type="GO" id="GO:0005874">
    <property type="term" value="C:microtubule"/>
    <property type="evidence" value="ECO:0007669"/>
    <property type="project" value="InterPro"/>
</dbReference>
<protein>
    <recommendedName>
        <fullName evidence="3">Alpha-tubulin N-acetyltransferase</fullName>
        <shortName evidence="3">Alpha-TAT</shortName>
        <shortName evidence="3">TAT</shortName>
        <ecNumber evidence="3">2.3.1.108</ecNumber>
    </recommendedName>
    <alternativeName>
        <fullName evidence="3">Acetyltransferase mec-17 homolog</fullName>
    </alternativeName>
</protein>
<dbReference type="InterPro" id="IPR007965">
    <property type="entry name" value="GNAT_ATAT"/>
</dbReference>
<dbReference type="GO" id="GO:0070507">
    <property type="term" value="P:regulation of microtubule cytoskeleton organization"/>
    <property type="evidence" value="ECO:0007669"/>
    <property type="project" value="UniProtKB-UniRule"/>
</dbReference>
<dbReference type="EC" id="2.3.1.108" evidence="3"/>
<organism evidence="6 8">
    <name type="scientific">Parascaris univalens</name>
    <name type="common">Nematode worm</name>
    <dbReference type="NCBI Taxonomy" id="6257"/>
    <lineage>
        <taxon>Eukaryota</taxon>
        <taxon>Metazoa</taxon>
        <taxon>Ecdysozoa</taxon>
        <taxon>Nematoda</taxon>
        <taxon>Chromadorea</taxon>
        <taxon>Rhabditida</taxon>
        <taxon>Spirurina</taxon>
        <taxon>Ascaridomorpha</taxon>
        <taxon>Ascaridoidea</taxon>
        <taxon>Ascarididae</taxon>
        <taxon>Parascaris</taxon>
    </lineage>
</organism>
<dbReference type="HAMAP" id="MF_03130">
    <property type="entry name" value="mec17"/>
    <property type="match status" value="1"/>
</dbReference>
<evidence type="ECO:0000256" key="4">
    <source>
        <dbReference type="SAM" id="MobiDB-lite"/>
    </source>
</evidence>
<dbReference type="PANTHER" id="PTHR12327">
    <property type="entry name" value="ALPHA-TUBULIN N-ACETYLTRANSFERASE 1"/>
    <property type="match status" value="1"/>
</dbReference>
<dbReference type="WBParaSite" id="PgR071_g012_t02">
    <property type="protein sequence ID" value="PgR071_g012_t02"/>
    <property type="gene ID" value="PgR071_g012"/>
</dbReference>
<proteinExistence type="inferred from homology"/>
<name>A0A915BYW2_PARUN</name>
<comment type="catalytic activity">
    <reaction evidence="3">
        <text>L-lysyl-[alpha-tubulin] + acetyl-CoA = N(6)-acetyl-L-lysyl-[alpha-tubulin] + CoA + H(+)</text>
        <dbReference type="Rhea" id="RHEA:15277"/>
        <dbReference type="Rhea" id="RHEA-COMP:11278"/>
        <dbReference type="Rhea" id="RHEA-COMP:11279"/>
        <dbReference type="ChEBI" id="CHEBI:15378"/>
        <dbReference type="ChEBI" id="CHEBI:29969"/>
        <dbReference type="ChEBI" id="CHEBI:57287"/>
        <dbReference type="ChEBI" id="CHEBI:57288"/>
        <dbReference type="ChEBI" id="CHEBI:61930"/>
        <dbReference type="EC" id="2.3.1.108"/>
    </reaction>
</comment>
<keyword evidence="1 3" id="KW-0808">Transferase</keyword>
<feature type="compositionally biased region" description="Basic and acidic residues" evidence="4">
    <location>
        <begin position="250"/>
        <end position="260"/>
    </location>
</feature>
<evidence type="ECO:0000313" key="8">
    <source>
        <dbReference type="WBParaSite" id="PgR071_g012_t02"/>
    </source>
</evidence>
<accession>A0A915BYW2</accession>
<comment type="caution">
    <text evidence="3">Lacks conserved residue(s) required for the propagation of feature annotation.</text>
</comment>
<evidence type="ECO:0000313" key="7">
    <source>
        <dbReference type="WBParaSite" id="PgR071_g012_t01"/>
    </source>
</evidence>
<dbReference type="WBParaSite" id="PgR071_g012_t01">
    <property type="protein sequence ID" value="PgR071_g012_t01"/>
    <property type="gene ID" value="PgR071_g012"/>
</dbReference>
<evidence type="ECO:0000259" key="5">
    <source>
        <dbReference type="PROSITE" id="PS51730"/>
    </source>
</evidence>
<keyword evidence="2 3" id="KW-0012">Acyltransferase</keyword>
<feature type="region of interest" description="Disordered" evidence="4">
    <location>
        <begin position="241"/>
        <end position="260"/>
    </location>
</feature>
<dbReference type="PANTHER" id="PTHR12327:SF1">
    <property type="entry name" value="ALPHA-TUBULIN N-ACETYLTRANSFERASE 2"/>
    <property type="match status" value="1"/>
</dbReference>